<evidence type="ECO:0000313" key="14">
    <source>
        <dbReference type="EMBL" id="KTD19563.1"/>
    </source>
</evidence>
<keyword evidence="8 13" id="KW-0375">Hydrogen ion transport</keyword>
<dbReference type="PANTHER" id="PTHR11693:SF22">
    <property type="entry name" value="ATP SYNTHASE SUBUNIT GAMMA, MITOCHONDRIAL"/>
    <property type="match status" value="1"/>
</dbReference>
<dbReference type="AlphaFoldDB" id="A0A0W0VHR7"/>
<dbReference type="GO" id="GO:0046933">
    <property type="term" value="F:proton-transporting ATP synthase activity, rotational mechanism"/>
    <property type="evidence" value="ECO:0007669"/>
    <property type="project" value="UniProtKB-UniRule"/>
</dbReference>
<dbReference type="PROSITE" id="PS00153">
    <property type="entry name" value="ATPASE_GAMMA"/>
    <property type="match status" value="1"/>
</dbReference>
<gene>
    <name evidence="13 14" type="primary">atpG</name>
    <name evidence="14" type="ORF">Llon_2143</name>
</gene>
<keyword evidence="9 13" id="KW-0406">Ion transport</keyword>
<evidence type="ECO:0000256" key="2">
    <source>
        <dbReference type="ARBA" id="ARBA00004170"/>
    </source>
</evidence>
<protein>
    <recommendedName>
        <fullName evidence="13">ATP synthase gamma chain</fullName>
    </recommendedName>
    <alternativeName>
        <fullName evidence="13">ATP synthase F1 sector gamma subunit</fullName>
    </alternativeName>
    <alternativeName>
        <fullName evidence="13">F-ATPase gamma subunit</fullName>
    </alternativeName>
</protein>
<dbReference type="InterPro" id="IPR000131">
    <property type="entry name" value="ATP_synth_F1_gsu"/>
</dbReference>
<dbReference type="FunFam" id="3.40.1380.10:FF:000006">
    <property type="entry name" value="ATP synthase gamma chain"/>
    <property type="match status" value="1"/>
</dbReference>
<dbReference type="GO" id="GO:0045259">
    <property type="term" value="C:proton-transporting ATP synthase complex"/>
    <property type="evidence" value="ECO:0007669"/>
    <property type="project" value="UniProtKB-KW"/>
</dbReference>
<evidence type="ECO:0000256" key="6">
    <source>
        <dbReference type="ARBA" id="ARBA00022475"/>
    </source>
</evidence>
<evidence type="ECO:0000256" key="11">
    <source>
        <dbReference type="ARBA" id="ARBA00023196"/>
    </source>
</evidence>
<dbReference type="NCBIfam" id="NF004144">
    <property type="entry name" value="PRK05621.1-1"/>
    <property type="match status" value="1"/>
</dbReference>
<evidence type="ECO:0000256" key="10">
    <source>
        <dbReference type="ARBA" id="ARBA00023136"/>
    </source>
</evidence>
<dbReference type="OrthoDB" id="9812769at2"/>
<evidence type="ECO:0000256" key="3">
    <source>
        <dbReference type="ARBA" id="ARBA00007681"/>
    </source>
</evidence>
<evidence type="ECO:0000256" key="9">
    <source>
        <dbReference type="ARBA" id="ARBA00023065"/>
    </source>
</evidence>
<dbReference type="STRING" id="45068.Llon_2143"/>
<evidence type="ECO:0000256" key="4">
    <source>
        <dbReference type="ARBA" id="ARBA00011648"/>
    </source>
</evidence>
<dbReference type="HAMAP" id="MF_00815">
    <property type="entry name" value="ATP_synth_gamma_bact"/>
    <property type="match status" value="1"/>
</dbReference>
<keyword evidence="10 13" id="KW-0472">Membrane</keyword>
<dbReference type="Pfam" id="PF00231">
    <property type="entry name" value="ATP-synt"/>
    <property type="match status" value="1"/>
</dbReference>
<dbReference type="RefSeq" id="WP_058530118.1">
    <property type="nucleotide sequence ID" value="NZ_CAAAHZ010000002.1"/>
</dbReference>
<comment type="caution">
    <text evidence="14">The sequence shown here is derived from an EMBL/GenBank/DDBJ whole genome shotgun (WGS) entry which is preliminary data.</text>
</comment>
<dbReference type="GO" id="GO:0005524">
    <property type="term" value="F:ATP binding"/>
    <property type="evidence" value="ECO:0007669"/>
    <property type="project" value="UniProtKB-UniRule"/>
</dbReference>
<keyword evidence="6 13" id="KW-1003">Cell membrane</keyword>
<name>A0A0W0VHR7_9GAMM</name>
<proteinExistence type="inferred from homology"/>
<evidence type="ECO:0000256" key="12">
    <source>
        <dbReference type="ARBA" id="ARBA00023310"/>
    </source>
</evidence>
<evidence type="ECO:0000256" key="13">
    <source>
        <dbReference type="HAMAP-Rule" id="MF_00815"/>
    </source>
</evidence>
<sequence length="288" mass="32267">MAGAKEIRTKIASIKKTQKITRAMEMVAASKMRKTQDRMAASKPYATKIYDVVKHIARAKSEYRHPFMSTREIKRVGVIVVTTDRGLCGGLNANLLRETIHKMHQWHEAQKEVDLCVIGRKGQAFFKRVGGRVIASIDHLGDTPGIKDLIGAVKVMLDAFYNSEIDALHVIYNEFVNTMTQKPITKQLLPLPISEEDSKALGHHWDYIYEPDAKELLDELLERYIELQVYQAVVENIACEQAAKMIAMKSATDNAGELIKEFQLAYNKARQAAITQELAEIVGGAAAL</sequence>
<dbReference type="InterPro" id="IPR035968">
    <property type="entry name" value="ATP_synth_F1_ATPase_gsu"/>
</dbReference>
<dbReference type="CDD" id="cd12151">
    <property type="entry name" value="F1-ATPase_gamma"/>
    <property type="match status" value="1"/>
</dbReference>
<dbReference type="Proteomes" id="UP000054997">
    <property type="component" value="Unassembled WGS sequence"/>
</dbReference>
<evidence type="ECO:0000313" key="15">
    <source>
        <dbReference type="Proteomes" id="UP000054997"/>
    </source>
</evidence>
<dbReference type="PANTHER" id="PTHR11693">
    <property type="entry name" value="ATP SYNTHASE GAMMA CHAIN"/>
    <property type="match status" value="1"/>
</dbReference>
<keyword evidence="7" id="KW-0997">Cell inner membrane</keyword>
<keyword evidence="11 13" id="KW-0139">CF(1)</keyword>
<evidence type="ECO:0000256" key="7">
    <source>
        <dbReference type="ARBA" id="ARBA00022519"/>
    </source>
</evidence>
<dbReference type="Gene3D" id="1.10.287.80">
    <property type="entry name" value="ATP synthase, gamma subunit, helix hairpin domain"/>
    <property type="match status" value="2"/>
</dbReference>
<dbReference type="EMBL" id="LNYK01000034">
    <property type="protein sequence ID" value="KTD19563.1"/>
    <property type="molecule type" value="Genomic_DNA"/>
</dbReference>
<comment type="similarity">
    <text evidence="3 13">Belongs to the ATPase gamma chain family.</text>
</comment>
<dbReference type="InterPro" id="IPR023632">
    <property type="entry name" value="ATP_synth_F1_gsu_CS"/>
</dbReference>
<accession>A0A0W0VHR7</accession>
<dbReference type="NCBIfam" id="TIGR01146">
    <property type="entry name" value="ATPsyn_F1gamma"/>
    <property type="match status" value="1"/>
</dbReference>
<dbReference type="Gene3D" id="3.40.1380.10">
    <property type="match status" value="1"/>
</dbReference>
<dbReference type="GO" id="GO:0005886">
    <property type="term" value="C:plasma membrane"/>
    <property type="evidence" value="ECO:0007669"/>
    <property type="project" value="UniProtKB-SubCell"/>
</dbReference>
<keyword evidence="15" id="KW-1185">Reference proteome</keyword>
<evidence type="ECO:0000256" key="8">
    <source>
        <dbReference type="ARBA" id="ARBA00022781"/>
    </source>
</evidence>
<dbReference type="SUPFAM" id="SSF52943">
    <property type="entry name" value="ATP synthase (F1-ATPase), gamma subunit"/>
    <property type="match status" value="1"/>
</dbReference>
<comment type="subunit">
    <text evidence="4 13">F-type ATPases have 2 components, CF(1) - the catalytic core - and CF(0) - the membrane proton channel. CF(1) has five subunits: alpha(3), beta(3), gamma(1), delta(1), epsilon(1). CF(0) has three main subunits: a, b and c.</text>
</comment>
<reference evidence="14 15" key="1">
    <citation type="submission" date="2015-11" db="EMBL/GenBank/DDBJ databases">
        <title>Genomic analysis of 38 Legionella species identifies large and diverse effector repertoires.</title>
        <authorList>
            <person name="Burstein D."/>
            <person name="Amaro F."/>
            <person name="Zusman T."/>
            <person name="Lifshitz Z."/>
            <person name="Cohen O."/>
            <person name="Gilbert J.A."/>
            <person name="Pupko T."/>
            <person name="Shuman H.A."/>
            <person name="Segal G."/>
        </authorList>
    </citation>
    <scope>NUCLEOTIDE SEQUENCE [LARGE SCALE GENOMIC DNA]</scope>
    <source>
        <strain evidence="14 15">ATCC 49505</strain>
    </source>
</reference>
<organism evidence="14 15">
    <name type="scientific">Legionella londiniensis</name>
    <dbReference type="NCBI Taxonomy" id="45068"/>
    <lineage>
        <taxon>Bacteria</taxon>
        <taxon>Pseudomonadati</taxon>
        <taxon>Pseudomonadota</taxon>
        <taxon>Gammaproteobacteria</taxon>
        <taxon>Legionellales</taxon>
        <taxon>Legionellaceae</taxon>
        <taxon>Legionella</taxon>
    </lineage>
</organism>
<comment type="subcellular location">
    <subcellularLocation>
        <location evidence="13">Cell membrane</location>
        <topology evidence="13">Peripheral membrane protein</topology>
    </subcellularLocation>
    <subcellularLocation>
        <location evidence="2">Membrane</location>
        <topology evidence="2">Peripheral membrane protein</topology>
    </subcellularLocation>
</comment>
<dbReference type="PRINTS" id="PR00126">
    <property type="entry name" value="ATPASEGAMMA"/>
</dbReference>
<evidence type="ECO:0000256" key="1">
    <source>
        <dbReference type="ARBA" id="ARBA00003456"/>
    </source>
</evidence>
<evidence type="ECO:0000256" key="5">
    <source>
        <dbReference type="ARBA" id="ARBA00022448"/>
    </source>
</evidence>
<dbReference type="GO" id="GO:0042777">
    <property type="term" value="P:proton motive force-driven plasma membrane ATP synthesis"/>
    <property type="evidence" value="ECO:0007669"/>
    <property type="project" value="UniProtKB-UniRule"/>
</dbReference>
<keyword evidence="5 13" id="KW-0813">Transport</keyword>
<comment type="function">
    <text evidence="1 13">Produces ATP from ADP in the presence of a proton gradient across the membrane. The gamma chain is believed to be important in regulating ATPase activity and the flow of protons through the CF(0) complex.</text>
</comment>
<keyword evidence="12 13" id="KW-0066">ATP synthesis</keyword>
<dbReference type="PATRIC" id="fig|45068.5.peg.2332"/>
<dbReference type="FunFam" id="1.10.287.80:FF:000005">
    <property type="entry name" value="ATP synthase gamma chain"/>
    <property type="match status" value="1"/>
</dbReference>